<sequence length="145" mass="15848">MSHYCDDFFGPGHSIVFALSKARHLLTAEMDVALSGTGVTSSQVGVLLLLSRDRAHTSVGLSRLLGIDSGFVTRMLDRLERQGLLRRARISADRRVVSLTLTEAGRDVATRIAEIAPAMLNRRLAGFTPLEFATLCRLLNKLLEG</sequence>
<protein>
    <recommendedName>
        <fullName evidence="4">HTH marR-type domain-containing protein</fullName>
    </recommendedName>
</protein>
<name>A0A160FV52_9BURK</name>
<dbReference type="InterPro" id="IPR036388">
    <property type="entry name" value="WH-like_DNA-bd_sf"/>
</dbReference>
<dbReference type="PANTHER" id="PTHR42756:SF1">
    <property type="entry name" value="TRANSCRIPTIONAL REPRESSOR OF EMRAB OPERON"/>
    <property type="match status" value="1"/>
</dbReference>
<dbReference type="OrthoDB" id="6195716at2"/>
<dbReference type="RefSeq" id="WP_063500172.1">
    <property type="nucleotide sequence ID" value="NZ_CP014579.1"/>
</dbReference>
<organism evidence="5 6">
    <name type="scientific">Paraburkholderia phytofirmans OLGA172</name>
    <dbReference type="NCBI Taxonomy" id="1417228"/>
    <lineage>
        <taxon>Bacteria</taxon>
        <taxon>Pseudomonadati</taxon>
        <taxon>Pseudomonadota</taxon>
        <taxon>Betaproteobacteria</taxon>
        <taxon>Burkholderiales</taxon>
        <taxon>Burkholderiaceae</taxon>
        <taxon>Paraburkholderia</taxon>
    </lineage>
</organism>
<dbReference type="PRINTS" id="PR00598">
    <property type="entry name" value="HTHMARR"/>
</dbReference>
<evidence type="ECO:0000259" key="4">
    <source>
        <dbReference type="PROSITE" id="PS50995"/>
    </source>
</evidence>
<dbReference type="PANTHER" id="PTHR42756">
    <property type="entry name" value="TRANSCRIPTIONAL REGULATOR, MARR"/>
    <property type="match status" value="1"/>
</dbReference>
<accession>A0A160FV52</accession>
<proteinExistence type="predicted"/>
<evidence type="ECO:0000313" key="6">
    <source>
        <dbReference type="Proteomes" id="UP000076852"/>
    </source>
</evidence>
<keyword evidence="2" id="KW-0238">DNA-binding</keyword>
<evidence type="ECO:0000256" key="1">
    <source>
        <dbReference type="ARBA" id="ARBA00023015"/>
    </source>
</evidence>
<dbReference type="EMBL" id="CP014579">
    <property type="protein sequence ID" value="ANB76964.1"/>
    <property type="molecule type" value="Genomic_DNA"/>
</dbReference>
<feature type="domain" description="HTH marR-type" evidence="4">
    <location>
        <begin position="12"/>
        <end position="144"/>
    </location>
</feature>
<dbReference type="PROSITE" id="PS50995">
    <property type="entry name" value="HTH_MARR_2"/>
    <property type="match status" value="1"/>
</dbReference>
<evidence type="ECO:0000256" key="3">
    <source>
        <dbReference type="ARBA" id="ARBA00023163"/>
    </source>
</evidence>
<dbReference type="GO" id="GO:0003700">
    <property type="term" value="F:DNA-binding transcription factor activity"/>
    <property type="evidence" value="ECO:0007669"/>
    <property type="project" value="InterPro"/>
</dbReference>
<dbReference type="STRING" id="1804984.AYM40_33030"/>
<gene>
    <name evidence="5" type="ORF">AYM40_33030</name>
</gene>
<evidence type="ECO:0000313" key="5">
    <source>
        <dbReference type="EMBL" id="ANB76964.1"/>
    </source>
</evidence>
<dbReference type="SMART" id="SM00347">
    <property type="entry name" value="HTH_MARR"/>
    <property type="match status" value="1"/>
</dbReference>
<dbReference type="SUPFAM" id="SSF46785">
    <property type="entry name" value="Winged helix' DNA-binding domain"/>
    <property type="match status" value="1"/>
</dbReference>
<dbReference type="Gene3D" id="1.10.10.10">
    <property type="entry name" value="Winged helix-like DNA-binding domain superfamily/Winged helix DNA-binding domain"/>
    <property type="match status" value="1"/>
</dbReference>
<dbReference type="InterPro" id="IPR036390">
    <property type="entry name" value="WH_DNA-bd_sf"/>
</dbReference>
<keyword evidence="3" id="KW-0804">Transcription</keyword>
<dbReference type="GO" id="GO:0003677">
    <property type="term" value="F:DNA binding"/>
    <property type="evidence" value="ECO:0007669"/>
    <property type="project" value="UniProtKB-KW"/>
</dbReference>
<dbReference type="AlphaFoldDB" id="A0A160FV52"/>
<dbReference type="Pfam" id="PF01047">
    <property type="entry name" value="MarR"/>
    <property type="match status" value="1"/>
</dbReference>
<dbReference type="KEGG" id="buz:AYM40_33030"/>
<reference evidence="5 6" key="1">
    <citation type="journal article" date="2016" name="Gene">
        <title>PacBio SMRT assembly of a complex multi-replicon genome reveals chlorocatechol degradative operon in a region of genome plasticity.</title>
        <authorList>
            <person name="Ricker N."/>
            <person name="Shen S.Y."/>
            <person name="Goordial J."/>
            <person name="Jin S."/>
            <person name="Fulthorpe R.R."/>
        </authorList>
    </citation>
    <scope>NUCLEOTIDE SEQUENCE [LARGE SCALE GENOMIC DNA]</scope>
    <source>
        <strain evidence="5 6">OLGA172</strain>
    </source>
</reference>
<keyword evidence="6" id="KW-1185">Reference proteome</keyword>
<keyword evidence="1" id="KW-0805">Transcription regulation</keyword>
<dbReference type="Proteomes" id="UP000076852">
    <property type="component" value="Chromosome 2"/>
</dbReference>
<evidence type="ECO:0000256" key="2">
    <source>
        <dbReference type="ARBA" id="ARBA00023125"/>
    </source>
</evidence>
<dbReference type="InterPro" id="IPR000835">
    <property type="entry name" value="HTH_MarR-typ"/>
</dbReference>